<keyword evidence="9 16" id="KW-0418">Kinase</keyword>
<dbReference type="PANTHER" id="PTHR43065:SF10">
    <property type="entry name" value="PEROXIDE STRESS-ACTIVATED HISTIDINE KINASE MAK3"/>
    <property type="match status" value="1"/>
</dbReference>
<evidence type="ECO:0000256" key="9">
    <source>
        <dbReference type="ARBA" id="ARBA00022777"/>
    </source>
</evidence>
<proteinExistence type="predicted"/>
<dbReference type="InterPro" id="IPR005467">
    <property type="entry name" value="His_kinase_dom"/>
</dbReference>
<feature type="transmembrane region" description="Helical" evidence="14">
    <location>
        <begin position="168"/>
        <end position="190"/>
    </location>
</feature>
<evidence type="ECO:0000313" key="17">
    <source>
        <dbReference type="Proteomes" id="UP000002033"/>
    </source>
</evidence>
<feature type="transmembrane region" description="Helical" evidence="14">
    <location>
        <begin position="202"/>
        <end position="219"/>
    </location>
</feature>
<dbReference type="OrthoDB" id="9795133at2"/>
<dbReference type="Gene3D" id="3.30.565.10">
    <property type="entry name" value="Histidine kinase-like ATPase, C-terminal domain"/>
    <property type="match status" value="1"/>
</dbReference>
<dbReference type="InterPro" id="IPR036890">
    <property type="entry name" value="HATPase_C_sf"/>
</dbReference>
<dbReference type="GO" id="GO:0000155">
    <property type="term" value="F:phosphorelay sensor kinase activity"/>
    <property type="evidence" value="ECO:0007669"/>
    <property type="project" value="InterPro"/>
</dbReference>
<dbReference type="InterPro" id="IPR007895">
    <property type="entry name" value="MASE1"/>
</dbReference>
<evidence type="ECO:0000256" key="1">
    <source>
        <dbReference type="ARBA" id="ARBA00000085"/>
    </source>
</evidence>
<dbReference type="KEGG" id="hdn:Hden_0916"/>
<evidence type="ECO:0000256" key="6">
    <source>
        <dbReference type="ARBA" id="ARBA00022679"/>
    </source>
</evidence>
<comment type="catalytic activity">
    <reaction evidence="1">
        <text>ATP + protein L-histidine = ADP + protein N-phospho-L-histidine.</text>
        <dbReference type="EC" id="2.7.13.3"/>
    </reaction>
</comment>
<keyword evidence="4" id="KW-1003">Cell membrane</keyword>
<dbReference type="InterPro" id="IPR036097">
    <property type="entry name" value="HisK_dim/P_sf"/>
</dbReference>
<dbReference type="HOGENOM" id="CLU_026284_0_0_5"/>
<keyword evidence="12" id="KW-0902">Two-component regulatory system</keyword>
<keyword evidence="5" id="KW-0597">Phosphoprotein</keyword>
<dbReference type="PANTHER" id="PTHR43065">
    <property type="entry name" value="SENSOR HISTIDINE KINASE"/>
    <property type="match status" value="1"/>
</dbReference>
<dbReference type="Gene3D" id="1.10.287.130">
    <property type="match status" value="1"/>
</dbReference>
<name>D8JUE1_HYPDA</name>
<gene>
    <name evidence="16" type="ordered locus">Hden_0916</name>
</gene>
<dbReference type="CDD" id="cd00082">
    <property type="entry name" value="HisKA"/>
    <property type="match status" value="1"/>
</dbReference>
<evidence type="ECO:0000256" key="7">
    <source>
        <dbReference type="ARBA" id="ARBA00022692"/>
    </source>
</evidence>
<protein>
    <recommendedName>
        <fullName evidence="3">histidine kinase</fullName>
        <ecNumber evidence="3">2.7.13.3</ecNumber>
    </recommendedName>
</protein>
<feature type="transmembrane region" description="Helical" evidence="14">
    <location>
        <begin position="251"/>
        <end position="269"/>
    </location>
</feature>
<feature type="transmembrane region" description="Helical" evidence="14">
    <location>
        <begin position="21"/>
        <end position="42"/>
    </location>
</feature>
<feature type="transmembrane region" description="Helical" evidence="14">
    <location>
        <begin position="275"/>
        <end position="294"/>
    </location>
</feature>
<evidence type="ECO:0000259" key="15">
    <source>
        <dbReference type="PROSITE" id="PS50109"/>
    </source>
</evidence>
<keyword evidence="13 14" id="KW-0472">Membrane</keyword>
<evidence type="ECO:0000256" key="2">
    <source>
        <dbReference type="ARBA" id="ARBA00004651"/>
    </source>
</evidence>
<evidence type="ECO:0000256" key="8">
    <source>
        <dbReference type="ARBA" id="ARBA00022741"/>
    </source>
</evidence>
<evidence type="ECO:0000256" key="10">
    <source>
        <dbReference type="ARBA" id="ARBA00022840"/>
    </source>
</evidence>
<accession>D8JUE1</accession>
<dbReference type="Pfam" id="PF05231">
    <property type="entry name" value="MASE1"/>
    <property type="match status" value="1"/>
</dbReference>
<dbReference type="eggNOG" id="COG4191">
    <property type="taxonomic scope" value="Bacteria"/>
</dbReference>
<feature type="transmembrane region" description="Helical" evidence="14">
    <location>
        <begin position="97"/>
        <end position="114"/>
    </location>
</feature>
<evidence type="ECO:0000256" key="11">
    <source>
        <dbReference type="ARBA" id="ARBA00022989"/>
    </source>
</evidence>
<feature type="domain" description="Histidine kinase" evidence="15">
    <location>
        <begin position="325"/>
        <end position="541"/>
    </location>
</feature>
<dbReference type="InterPro" id="IPR003594">
    <property type="entry name" value="HATPase_dom"/>
</dbReference>
<dbReference type="EC" id="2.7.13.3" evidence="3"/>
<dbReference type="AlphaFoldDB" id="D8JUE1"/>
<dbReference type="SMART" id="SM00387">
    <property type="entry name" value="HATPase_c"/>
    <property type="match status" value="1"/>
</dbReference>
<dbReference type="eggNOG" id="COG3447">
    <property type="taxonomic scope" value="Bacteria"/>
</dbReference>
<keyword evidence="10" id="KW-0067">ATP-binding</keyword>
<keyword evidence="11 14" id="KW-1133">Transmembrane helix</keyword>
<keyword evidence="7 14" id="KW-0812">Transmembrane</keyword>
<keyword evidence="8" id="KW-0547">Nucleotide-binding</keyword>
<dbReference type="SUPFAM" id="SSF47384">
    <property type="entry name" value="Homodimeric domain of signal transducing histidine kinase"/>
    <property type="match status" value="1"/>
</dbReference>
<evidence type="ECO:0000256" key="13">
    <source>
        <dbReference type="ARBA" id="ARBA00023136"/>
    </source>
</evidence>
<evidence type="ECO:0000256" key="14">
    <source>
        <dbReference type="SAM" id="Phobius"/>
    </source>
</evidence>
<dbReference type="Pfam" id="PF00512">
    <property type="entry name" value="HisKA"/>
    <property type="match status" value="1"/>
</dbReference>
<dbReference type="EMBL" id="CP002083">
    <property type="protein sequence ID" value="ADJ22731.1"/>
    <property type="molecule type" value="Genomic_DNA"/>
</dbReference>
<evidence type="ECO:0000313" key="16">
    <source>
        <dbReference type="EMBL" id="ADJ22731.1"/>
    </source>
</evidence>
<keyword evidence="6" id="KW-0808">Transferase</keyword>
<dbReference type="PROSITE" id="PS50109">
    <property type="entry name" value="HIS_KIN"/>
    <property type="match status" value="1"/>
</dbReference>
<dbReference type="GO" id="GO:0005524">
    <property type="term" value="F:ATP binding"/>
    <property type="evidence" value="ECO:0007669"/>
    <property type="project" value="UniProtKB-KW"/>
</dbReference>
<organism evidence="16 17">
    <name type="scientific">Hyphomicrobium denitrificans (strain ATCC 51888 / DSM 1869 / NCIMB 11706 / TK 0415)</name>
    <dbReference type="NCBI Taxonomy" id="582899"/>
    <lineage>
        <taxon>Bacteria</taxon>
        <taxon>Pseudomonadati</taxon>
        <taxon>Pseudomonadota</taxon>
        <taxon>Alphaproteobacteria</taxon>
        <taxon>Hyphomicrobiales</taxon>
        <taxon>Hyphomicrobiaceae</taxon>
        <taxon>Hyphomicrobium</taxon>
    </lineage>
</organism>
<dbReference type="SUPFAM" id="SSF55874">
    <property type="entry name" value="ATPase domain of HSP90 chaperone/DNA topoisomerase II/histidine kinase"/>
    <property type="match status" value="1"/>
</dbReference>
<dbReference type="InterPro" id="IPR003661">
    <property type="entry name" value="HisK_dim/P_dom"/>
</dbReference>
<dbReference type="PRINTS" id="PR00344">
    <property type="entry name" value="BCTRLSENSOR"/>
</dbReference>
<comment type="subcellular location">
    <subcellularLocation>
        <location evidence="2">Cell membrane</location>
        <topology evidence="2">Multi-pass membrane protein</topology>
    </subcellularLocation>
</comment>
<dbReference type="GO" id="GO:0005886">
    <property type="term" value="C:plasma membrane"/>
    <property type="evidence" value="ECO:0007669"/>
    <property type="project" value="UniProtKB-SubCell"/>
</dbReference>
<evidence type="ECO:0000256" key="5">
    <source>
        <dbReference type="ARBA" id="ARBA00022553"/>
    </source>
</evidence>
<evidence type="ECO:0000256" key="3">
    <source>
        <dbReference type="ARBA" id="ARBA00012438"/>
    </source>
</evidence>
<dbReference type="STRING" id="582899.Hden_0916"/>
<dbReference type="Proteomes" id="UP000002033">
    <property type="component" value="Chromosome"/>
</dbReference>
<evidence type="ECO:0000256" key="4">
    <source>
        <dbReference type="ARBA" id="ARBA00022475"/>
    </source>
</evidence>
<feature type="transmembrane region" description="Helical" evidence="14">
    <location>
        <begin position="134"/>
        <end position="156"/>
    </location>
</feature>
<dbReference type="Pfam" id="PF02518">
    <property type="entry name" value="HATPase_c"/>
    <property type="match status" value="1"/>
</dbReference>
<keyword evidence="17" id="KW-1185">Reference proteome</keyword>
<reference evidence="17" key="1">
    <citation type="journal article" date="2011" name="J. Bacteriol.">
        <title>Genome sequences of eight morphologically diverse alphaproteobacteria.</title>
        <authorList>
            <consortium name="US DOE Joint Genome Institute"/>
            <person name="Brown P.J."/>
            <person name="Kysela D.T."/>
            <person name="Buechlein A."/>
            <person name="Hemmerich C."/>
            <person name="Brun Y.V."/>
        </authorList>
    </citation>
    <scope>NUCLEOTIDE SEQUENCE [LARGE SCALE GENOMIC DNA]</scope>
    <source>
        <strain evidence="17">ATCC 51888 / DSM 1869 / NCIB 11706 / TK 0415</strain>
    </source>
</reference>
<sequence length="546" mass="59217">MSQVIVTERTHANRMARMQAIPIWLIGSAYVVAYVALGWLSIVSSTPSFGIVPWSPETGLTFAVFLIFRRQFWLYLVLAVAASNLILHSNLPLSVQLLSPVIVGGGYAAALNWIQQSRWQFDIKLASLRDILALEAIAIVSAALVASASVMLLSISGVLTPAEIPYNIFRYAIGDLIGISIITPFLLILANTGGAPRPTLEAGMQGLAILAALGLAFGFSSLPHFRLFNVMFFPIIWIALRHGLKGATYGLLATEVGLIIALLISGPQLAGVTTYQSLMLILAFTGLAIGGLVTDRRRFEQELRLNQESVSQIFRLGSASEVTTAIAHEINQPLTAISSYARLVQEYLTKGEGNRAIAIEAASKMASQVDRTAAVVRNLRDFIRLGRRQIGEQNPHLLIREALDLLEPNLQRTGASVKVAIPRDIRNAAVDRLQIEQVLMNIMSNAVDAMSDNDPSKERLINVSASNIDGNRIEIRIQDSGPGFPTGFDLRKGGIRSSSKKDGLGVGLSLSRTIVEGHGGELLLENDGKGALVRIRLNSFPREMVQ</sequence>
<dbReference type="SMART" id="SM00388">
    <property type="entry name" value="HisKA"/>
    <property type="match status" value="1"/>
</dbReference>
<dbReference type="InterPro" id="IPR004358">
    <property type="entry name" value="Sig_transdc_His_kin-like_C"/>
</dbReference>
<evidence type="ECO:0000256" key="12">
    <source>
        <dbReference type="ARBA" id="ARBA00023012"/>
    </source>
</evidence>